<feature type="domain" description="Pyrrolo-quinoline quinone repeat" evidence="5">
    <location>
        <begin position="56"/>
        <end position="374"/>
    </location>
</feature>
<comment type="similarity">
    <text evidence="2">Belongs to the bacterial PQQ dehydrogenase family.</text>
</comment>
<protein>
    <submittedName>
        <fullName evidence="6">Quinohemoprotein ethanol dehydrogenase type-1</fullName>
        <ecNumber evidence="6">1.1.9.1</ecNumber>
    </submittedName>
</protein>
<dbReference type="EMBL" id="UGRU01000001">
    <property type="protein sequence ID" value="SUA44869.1"/>
    <property type="molecule type" value="Genomic_DNA"/>
</dbReference>
<dbReference type="EC" id="1.1.9.1" evidence="6"/>
<dbReference type="PANTHER" id="PTHR32303:SF10">
    <property type="entry name" value="OUTER MEMBRANE PROTEIN ASSEMBLY FACTOR BAMB"/>
    <property type="match status" value="1"/>
</dbReference>
<dbReference type="SMART" id="SM00564">
    <property type="entry name" value="PQQ"/>
    <property type="match status" value="6"/>
</dbReference>
<dbReference type="InterPro" id="IPR002372">
    <property type="entry name" value="PQQ_rpt_dom"/>
</dbReference>
<comment type="cofactor">
    <cofactor evidence="1">
        <name>pyrroloquinoline quinone</name>
        <dbReference type="ChEBI" id="CHEBI:58442"/>
    </cofactor>
</comment>
<dbReference type="AlphaFoldDB" id="A0A378WUP1"/>
<keyword evidence="4" id="KW-1133">Transmembrane helix</keyword>
<dbReference type="OrthoDB" id="256225at2"/>
<accession>A0A378WUP1</accession>
<evidence type="ECO:0000256" key="3">
    <source>
        <dbReference type="ARBA" id="ARBA00023002"/>
    </source>
</evidence>
<sequence length="543" mass="56773">MNIRTTVNGKADAIGRAAFPARLRKLLLRACFPLVAVVLLFTSVASAQSPAAGGDWPMWQFDPTGSRYNPNETTLTPTNVGSLKLEWAFAFPGAVAASSQPAVVGNVLYVGGRDGKLYALDAKTGRSKWSFDAHTTLGNLPTYGLRDGIAVVGGIVYFGDNSANLWALDAATGAKRWSAKLDQHPWAIITSSPLVYNGTVYVGTSSQEEGQAVNPAYQCCSFRGSMVAVDAASGAIKWQHYTIPPSEPTGGTPALAPSGGAIWSSPTIDPTTNTLYYTSGNPYTGTPDGAEAIAALDLGSGAVRWNHQMTPNDTWNVRCLVPPAGGNCPNPGHDYDFGTQPNIFTINGRRVVGAGQKSGIYHLLDATNGAIIWQSQLSSPSTPLPVQGAESLQGIQWGAAYDGKRLYVATYQAGPGTLFALNPADGSRVWSTPNPPTLCPPGIKLVDQQCRAMPNAVSATPGLVYEGSVDGHLRVFSADTGAILEDLNTLGAYTTVNLVPGTGGSLNGNGAVISNGMLYTNSGYLHPITQGAPGNVLLAYGLP</sequence>
<dbReference type="GO" id="GO:0016491">
    <property type="term" value="F:oxidoreductase activity"/>
    <property type="evidence" value="ECO:0007669"/>
    <property type="project" value="UniProtKB-KW"/>
</dbReference>
<evidence type="ECO:0000313" key="7">
    <source>
        <dbReference type="Proteomes" id="UP000255082"/>
    </source>
</evidence>
<reference evidence="6 7" key="1">
    <citation type="submission" date="2018-06" db="EMBL/GenBank/DDBJ databases">
        <authorList>
            <consortium name="Pathogen Informatics"/>
            <person name="Doyle S."/>
        </authorList>
    </citation>
    <scope>NUCLEOTIDE SEQUENCE [LARGE SCALE GENOMIC DNA]</scope>
    <source>
        <strain evidence="6 7">NCTC13184</strain>
    </source>
</reference>
<feature type="transmembrane region" description="Helical" evidence="4">
    <location>
        <begin position="26"/>
        <end position="45"/>
    </location>
</feature>
<dbReference type="Proteomes" id="UP000255082">
    <property type="component" value="Unassembled WGS sequence"/>
</dbReference>
<dbReference type="SUPFAM" id="SSF50998">
    <property type="entry name" value="Quinoprotein alcohol dehydrogenase-like"/>
    <property type="match status" value="1"/>
</dbReference>
<dbReference type="Gene3D" id="2.140.10.10">
    <property type="entry name" value="Quinoprotein alcohol dehydrogenase-like superfamily"/>
    <property type="match status" value="1"/>
</dbReference>
<keyword evidence="4" id="KW-0472">Membrane</keyword>
<evidence type="ECO:0000259" key="5">
    <source>
        <dbReference type="Pfam" id="PF01011"/>
    </source>
</evidence>
<organism evidence="6 7">
    <name type="scientific">Nocardia africana</name>
    <dbReference type="NCBI Taxonomy" id="134964"/>
    <lineage>
        <taxon>Bacteria</taxon>
        <taxon>Bacillati</taxon>
        <taxon>Actinomycetota</taxon>
        <taxon>Actinomycetes</taxon>
        <taxon>Mycobacteriales</taxon>
        <taxon>Nocardiaceae</taxon>
        <taxon>Nocardia</taxon>
    </lineage>
</organism>
<evidence type="ECO:0000256" key="2">
    <source>
        <dbReference type="ARBA" id="ARBA00008156"/>
    </source>
</evidence>
<dbReference type="RefSeq" id="WP_084491722.1">
    <property type="nucleotide sequence ID" value="NZ_JAJFOE010000001.1"/>
</dbReference>
<keyword evidence="4" id="KW-0812">Transmembrane</keyword>
<evidence type="ECO:0000313" key="6">
    <source>
        <dbReference type="EMBL" id="SUA44869.1"/>
    </source>
</evidence>
<proteinExistence type="inferred from homology"/>
<evidence type="ECO:0000256" key="4">
    <source>
        <dbReference type="SAM" id="Phobius"/>
    </source>
</evidence>
<name>A0A378WUP1_9NOCA</name>
<dbReference type="PANTHER" id="PTHR32303">
    <property type="entry name" value="QUINOPROTEIN ALCOHOL DEHYDROGENASE (CYTOCHROME C)"/>
    <property type="match status" value="1"/>
</dbReference>
<evidence type="ECO:0000256" key="1">
    <source>
        <dbReference type="ARBA" id="ARBA00001931"/>
    </source>
</evidence>
<dbReference type="InterPro" id="IPR018391">
    <property type="entry name" value="PQQ_b-propeller_rpt"/>
</dbReference>
<dbReference type="Pfam" id="PF01011">
    <property type="entry name" value="PQQ"/>
    <property type="match status" value="1"/>
</dbReference>
<gene>
    <name evidence="6" type="primary">qheDH</name>
    <name evidence="6" type="ORF">NCTC13184_03391</name>
</gene>
<dbReference type="Gene3D" id="2.40.10.480">
    <property type="match status" value="1"/>
</dbReference>
<keyword evidence="3 6" id="KW-0560">Oxidoreductase</keyword>
<dbReference type="InterPro" id="IPR011047">
    <property type="entry name" value="Quinoprotein_ADH-like_sf"/>
</dbReference>